<organism evidence="1 2">
    <name type="scientific">SAR86 cluster bacterium</name>
    <dbReference type="NCBI Taxonomy" id="2030880"/>
    <lineage>
        <taxon>Bacteria</taxon>
        <taxon>Pseudomonadati</taxon>
        <taxon>Pseudomonadota</taxon>
        <taxon>Gammaproteobacteria</taxon>
        <taxon>SAR86 cluster</taxon>
    </lineage>
</organism>
<dbReference type="Pfam" id="PF04445">
    <property type="entry name" value="SAM_MT"/>
    <property type="match status" value="1"/>
</dbReference>
<dbReference type="SUPFAM" id="SSF53335">
    <property type="entry name" value="S-adenosyl-L-methionine-dependent methyltransferases"/>
    <property type="match status" value="1"/>
</dbReference>
<proteinExistence type="predicted"/>
<dbReference type="InterPro" id="IPR007536">
    <property type="entry name" value="16SrRNA_methylTrfase_J"/>
</dbReference>
<gene>
    <name evidence="1" type="ORF">H2072_04200</name>
</gene>
<dbReference type="Proteomes" id="UP000551848">
    <property type="component" value="Unassembled WGS sequence"/>
</dbReference>
<dbReference type="InterPro" id="IPR029063">
    <property type="entry name" value="SAM-dependent_MTases_sf"/>
</dbReference>
<dbReference type="PANTHER" id="PTHR36112:SF1">
    <property type="entry name" value="RIBOSOMAL RNA SMALL SUBUNIT METHYLTRANSFERASE J"/>
    <property type="match status" value="1"/>
</dbReference>
<feature type="non-terminal residue" evidence="1">
    <location>
        <position position="126"/>
    </location>
</feature>
<accession>A0A838Y7I0</accession>
<reference evidence="1 2" key="1">
    <citation type="submission" date="2020-06" db="EMBL/GenBank/DDBJ databases">
        <title>Dysbiosis in marine aquaculture revealed through microbiome analysis: reverse ecology for environmental sustainability.</title>
        <authorList>
            <person name="Haro-Moreno J.M."/>
            <person name="Coutinho F.H."/>
            <person name="Zaragoza-Solas A."/>
            <person name="Picazo A."/>
            <person name="Almagro-Moreno S."/>
            <person name="Lopez-Perez M."/>
        </authorList>
    </citation>
    <scope>NUCLEOTIDE SEQUENCE [LARGE SCALE GENOMIC DNA]</scope>
    <source>
        <strain evidence="1">MCMED-G41</strain>
    </source>
</reference>
<keyword evidence="1" id="KW-0808">Transferase</keyword>
<dbReference type="PANTHER" id="PTHR36112">
    <property type="entry name" value="RIBOSOMAL RNA SMALL SUBUNIT METHYLTRANSFERASE J"/>
    <property type="match status" value="1"/>
</dbReference>
<dbReference type="AlphaFoldDB" id="A0A838Y7I0"/>
<dbReference type="Gene3D" id="3.40.50.150">
    <property type="entry name" value="Vaccinia Virus protein VP39"/>
    <property type="match status" value="1"/>
</dbReference>
<dbReference type="GO" id="GO:0008990">
    <property type="term" value="F:rRNA (guanine-N2-)-methyltransferase activity"/>
    <property type="evidence" value="ECO:0007669"/>
    <property type="project" value="InterPro"/>
</dbReference>
<comment type="caution">
    <text evidence="1">The sequence shown here is derived from an EMBL/GenBank/DDBJ whole genome shotgun (WGS) entry which is preliminary data.</text>
</comment>
<dbReference type="EMBL" id="JACETL010000058">
    <property type="protein sequence ID" value="MBA4692929.1"/>
    <property type="molecule type" value="Genomic_DNA"/>
</dbReference>
<evidence type="ECO:0000313" key="2">
    <source>
        <dbReference type="Proteomes" id="UP000551848"/>
    </source>
</evidence>
<name>A0A838Y7I0_9GAMM</name>
<evidence type="ECO:0000313" key="1">
    <source>
        <dbReference type="EMBL" id="MBA4692929.1"/>
    </source>
</evidence>
<keyword evidence="1" id="KW-0489">Methyltransferase</keyword>
<sequence>MIPPLIYSSDKCKSSAETLATSIGTASSDEKEMIQHCHLYLSETGLSFFHPEARSTKKFKIDFNSGKTLWRTNRVEHEKLIKKALGKHEAPLSILDCTAGMLQDTLLFLSLGHKVTALEQSKILFY</sequence>
<protein>
    <submittedName>
        <fullName evidence="1">Class I SAM-dependent methyltransferase</fullName>
    </submittedName>
</protein>